<dbReference type="OrthoDB" id="7210594at2"/>
<organism evidence="2 3">
    <name type="scientific">Neomesorhizobium albiziae</name>
    <dbReference type="NCBI Taxonomy" id="335020"/>
    <lineage>
        <taxon>Bacteria</taxon>
        <taxon>Pseudomonadati</taxon>
        <taxon>Pseudomonadota</taxon>
        <taxon>Alphaproteobacteria</taxon>
        <taxon>Hyphomicrobiales</taxon>
        <taxon>Phyllobacteriaceae</taxon>
        <taxon>Neomesorhizobium</taxon>
    </lineage>
</organism>
<gene>
    <name evidence="2" type="ORF">SAMN04488498_11128</name>
</gene>
<sequence>MPERCPPRSGRRLRGQRQVDPGAARLEAARGSKIRDALARHGPDVPVFILDSRSGAGTLLALLERRDTD</sequence>
<evidence type="ECO:0000256" key="1">
    <source>
        <dbReference type="SAM" id="MobiDB-lite"/>
    </source>
</evidence>
<dbReference type="RefSeq" id="WP_149761485.1">
    <property type="nucleotide sequence ID" value="NZ_BSPE01000004.1"/>
</dbReference>
<name>A0A1I4BS95_9HYPH</name>
<reference evidence="2 3" key="1">
    <citation type="submission" date="2016-10" db="EMBL/GenBank/DDBJ databases">
        <authorList>
            <person name="Varghese N."/>
            <person name="Submissions S."/>
        </authorList>
    </citation>
    <scope>NUCLEOTIDE SEQUENCE [LARGE SCALE GENOMIC DNA]</scope>
    <source>
        <strain evidence="2 3">DSM 21822</strain>
    </source>
</reference>
<feature type="region of interest" description="Disordered" evidence="1">
    <location>
        <begin position="1"/>
        <end position="25"/>
    </location>
</feature>
<dbReference type="EMBL" id="FOSL01000011">
    <property type="protein sequence ID" value="SFK71280.1"/>
    <property type="molecule type" value="Genomic_DNA"/>
</dbReference>
<proteinExistence type="predicted"/>
<dbReference type="AlphaFoldDB" id="A0A1I4BS95"/>
<evidence type="ECO:0000313" key="2">
    <source>
        <dbReference type="EMBL" id="SFK71280.1"/>
    </source>
</evidence>
<evidence type="ECO:0000313" key="3">
    <source>
        <dbReference type="Proteomes" id="UP000323300"/>
    </source>
</evidence>
<protein>
    <submittedName>
        <fullName evidence="2">Uncharacterized protein</fullName>
    </submittedName>
</protein>
<accession>A0A1I4BS95</accession>
<keyword evidence="3" id="KW-1185">Reference proteome</keyword>
<dbReference type="Proteomes" id="UP000323300">
    <property type="component" value="Unassembled WGS sequence"/>
</dbReference>